<name>A0A3S1D379_9BACT</name>
<evidence type="ECO:0000313" key="5">
    <source>
        <dbReference type="Proteomes" id="UP000281028"/>
    </source>
</evidence>
<dbReference type="PANTHER" id="PTHR47506">
    <property type="entry name" value="TRANSCRIPTIONAL REGULATORY PROTEIN"/>
    <property type="match status" value="1"/>
</dbReference>
<evidence type="ECO:0000256" key="2">
    <source>
        <dbReference type="ARBA" id="ARBA00023125"/>
    </source>
</evidence>
<organism evidence="4 5">
    <name type="scientific">Chitinophaga solisilvae</name>
    <dbReference type="NCBI Taxonomy" id="1233460"/>
    <lineage>
        <taxon>Bacteria</taxon>
        <taxon>Pseudomonadati</taxon>
        <taxon>Bacteroidota</taxon>
        <taxon>Chitinophagia</taxon>
        <taxon>Chitinophagales</taxon>
        <taxon>Chitinophagaceae</taxon>
        <taxon>Chitinophaga</taxon>
    </lineage>
</organism>
<dbReference type="RefSeq" id="WP_127036907.1">
    <property type="nucleotide sequence ID" value="NZ_JAABOK010000008.1"/>
</dbReference>
<dbReference type="PROSITE" id="PS50977">
    <property type="entry name" value="HTH_TETR_2"/>
    <property type="match status" value="1"/>
</dbReference>
<keyword evidence="3" id="KW-0804">Transcription</keyword>
<evidence type="ECO:0000256" key="1">
    <source>
        <dbReference type="ARBA" id="ARBA00023015"/>
    </source>
</evidence>
<gene>
    <name evidence="4" type="ORF">ECE50_003785</name>
</gene>
<dbReference type="InterPro" id="IPR036271">
    <property type="entry name" value="Tet_transcr_reg_TetR-rel_C_sf"/>
</dbReference>
<dbReference type="InterPro" id="IPR009057">
    <property type="entry name" value="Homeodomain-like_sf"/>
</dbReference>
<dbReference type="GO" id="GO:0003677">
    <property type="term" value="F:DNA binding"/>
    <property type="evidence" value="ECO:0007669"/>
    <property type="project" value="UniProtKB-UniRule"/>
</dbReference>
<sequence length="187" mass="21626">MTGKLKVRDRILQVAADLFYRQGYNQTGINQIIAEADIAIGSLYNHFPSKNDLLMAYLEQEDTTWFEQFEQFSRQAGTPREKILRFIDFRIEQQQHSGFCGCPFVKIIAEAGTHDPVLTAFVQSHKDKQRTMLQGYFKQVQCDDAWDRKLLCETFFLMAEGATITTTITRNMQALENVKKFIKKIIA</sequence>
<dbReference type="EMBL" id="RIAR02000001">
    <property type="protein sequence ID" value="NSL85938.1"/>
    <property type="molecule type" value="Genomic_DNA"/>
</dbReference>
<comment type="caution">
    <text evidence="4">The sequence shown here is derived from an EMBL/GenBank/DDBJ whole genome shotgun (WGS) entry which is preliminary data.</text>
</comment>
<dbReference type="SUPFAM" id="SSF48498">
    <property type="entry name" value="Tetracyclin repressor-like, C-terminal domain"/>
    <property type="match status" value="1"/>
</dbReference>
<evidence type="ECO:0000256" key="3">
    <source>
        <dbReference type="ARBA" id="ARBA00023163"/>
    </source>
</evidence>
<dbReference type="SUPFAM" id="SSF46689">
    <property type="entry name" value="Homeodomain-like"/>
    <property type="match status" value="1"/>
</dbReference>
<dbReference type="OrthoDB" id="9787680at2"/>
<keyword evidence="1" id="KW-0805">Transcription regulation</keyword>
<accession>A0A3S1D379</accession>
<reference evidence="4" key="1">
    <citation type="submission" date="2020-05" db="EMBL/GenBank/DDBJ databases">
        <title>Chitinophaga laudate sp. nov., isolated from a tropical peat swamp.</title>
        <authorList>
            <person name="Goh C.B.S."/>
            <person name="Lee M.S."/>
            <person name="Parimannan S."/>
            <person name="Pasbakhsh P."/>
            <person name="Yule C.M."/>
            <person name="Rajandas H."/>
            <person name="Loke S."/>
            <person name="Croft L."/>
            <person name="Tan J.B.L."/>
        </authorList>
    </citation>
    <scope>NUCLEOTIDE SEQUENCE</scope>
    <source>
        <strain evidence="4">Mgbs1</strain>
    </source>
</reference>
<keyword evidence="5" id="KW-1185">Reference proteome</keyword>
<dbReference type="PRINTS" id="PR00455">
    <property type="entry name" value="HTHTETR"/>
</dbReference>
<dbReference type="PANTHER" id="PTHR47506:SF1">
    <property type="entry name" value="HTH-TYPE TRANSCRIPTIONAL REGULATOR YJDC"/>
    <property type="match status" value="1"/>
</dbReference>
<dbReference type="Gene3D" id="1.10.357.10">
    <property type="entry name" value="Tetracycline Repressor, domain 2"/>
    <property type="match status" value="1"/>
</dbReference>
<dbReference type="AlphaFoldDB" id="A0A3S1D379"/>
<dbReference type="Proteomes" id="UP000281028">
    <property type="component" value="Unassembled WGS sequence"/>
</dbReference>
<dbReference type="Pfam" id="PF00440">
    <property type="entry name" value="TetR_N"/>
    <property type="match status" value="1"/>
</dbReference>
<dbReference type="InterPro" id="IPR001647">
    <property type="entry name" value="HTH_TetR"/>
</dbReference>
<protein>
    <submittedName>
        <fullName evidence="4">TetR/AcrR family transcriptional regulator</fullName>
    </submittedName>
</protein>
<keyword evidence="2" id="KW-0238">DNA-binding</keyword>
<proteinExistence type="predicted"/>
<evidence type="ECO:0000313" key="4">
    <source>
        <dbReference type="EMBL" id="NSL85938.1"/>
    </source>
</evidence>